<dbReference type="AlphaFoldDB" id="A0A0A9E3K4"/>
<reference evidence="1" key="2">
    <citation type="journal article" date="2015" name="Data Brief">
        <title>Shoot transcriptome of the giant reed, Arundo donax.</title>
        <authorList>
            <person name="Barrero R.A."/>
            <person name="Guerrero F.D."/>
            <person name="Moolhuijzen P."/>
            <person name="Goolsby J.A."/>
            <person name="Tidwell J."/>
            <person name="Bellgard S.E."/>
            <person name="Bellgard M.I."/>
        </authorList>
    </citation>
    <scope>NUCLEOTIDE SEQUENCE</scope>
    <source>
        <tissue evidence="1">Shoot tissue taken approximately 20 cm above the soil surface</tissue>
    </source>
</reference>
<name>A0A0A9E3K4_ARUDO</name>
<reference evidence="1" key="1">
    <citation type="submission" date="2014-09" db="EMBL/GenBank/DDBJ databases">
        <authorList>
            <person name="Magalhaes I.L.F."/>
            <person name="Oliveira U."/>
            <person name="Santos F.R."/>
            <person name="Vidigal T.H.D.A."/>
            <person name="Brescovit A.D."/>
            <person name="Santos A.J."/>
        </authorList>
    </citation>
    <scope>NUCLEOTIDE SEQUENCE</scope>
    <source>
        <tissue evidence="1">Shoot tissue taken approximately 20 cm above the soil surface</tissue>
    </source>
</reference>
<protein>
    <submittedName>
        <fullName evidence="1">Uncharacterized protein</fullName>
    </submittedName>
</protein>
<accession>A0A0A9E3K4</accession>
<sequence length="60" mass="6871">MLYSMFSYVYGDILTNKAYIPISSFSPHSTCRCTEFSNLITESLCPVLIVEDEKQNINRS</sequence>
<evidence type="ECO:0000313" key="1">
    <source>
        <dbReference type="EMBL" id="JAD95379.1"/>
    </source>
</evidence>
<dbReference type="EMBL" id="GBRH01202516">
    <property type="protein sequence ID" value="JAD95379.1"/>
    <property type="molecule type" value="Transcribed_RNA"/>
</dbReference>
<proteinExistence type="predicted"/>
<organism evidence="1">
    <name type="scientific">Arundo donax</name>
    <name type="common">Giant reed</name>
    <name type="synonym">Donax arundinaceus</name>
    <dbReference type="NCBI Taxonomy" id="35708"/>
    <lineage>
        <taxon>Eukaryota</taxon>
        <taxon>Viridiplantae</taxon>
        <taxon>Streptophyta</taxon>
        <taxon>Embryophyta</taxon>
        <taxon>Tracheophyta</taxon>
        <taxon>Spermatophyta</taxon>
        <taxon>Magnoliopsida</taxon>
        <taxon>Liliopsida</taxon>
        <taxon>Poales</taxon>
        <taxon>Poaceae</taxon>
        <taxon>PACMAD clade</taxon>
        <taxon>Arundinoideae</taxon>
        <taxon>Arundineae</taxon>
        <taxon>Arundo</taxon>
    </lineage>
</organism>